<accession>A0ABZ2MBR7</accession>
<evidence type="ECO:0000259" key="1">
    <source>
        <dbReference type="Pfam" id="PF06722"/>
    </source>
</evidence>
<dbReference type="Pfam" id="PF06722">
    <property type="entry name" value="EryCIII-like_C"/>
    <property type="match status" value="1"/>
</dbReference>
<dbReference type="EMBL" id="CP089984">
    <property type="protein sequence ID" value="WXB19931.1"/>
    <property type="molecule type" value="Genomic_DNA"/>
</dbReference>
<dbReference type="CDD" id="cd03784">
    <property type="entry name" value="GT1_Gtf-like"/>
    <property type="match status" value="1"/>
</dbReference>
<dbReference type="PANTHER" id="PTHR48050:SF13">
    <property type="entry name" value="STEROL 3-BETA-GLUCOSYLTRANSFERASE UGT80A2"/>
    <property type="match status" value="1"/>
</dbReference>
<evidence type="ECO:0000313" key="3">
    <source>
        <dbReference type="Proteomes" id="UP001370348"/>
    </source>
</evidence>
<organism evidence="2 3">
    <name type="scientific">Pendulispora albinea</name>
    <dbReference type="NCBI Taxonomy" id="2741071"/>
    <lineage>
        <taxon>Bacteria</taxon>
        <taxon>Pseudomonadati</taxon>
        <taxon>Myxococcota</taxon>
        <taxon>Myxococcia</taxon>
        <taxon>Myxococcales</taxon>
        <taxon>Sorangiineae</taxon>
        <taxon>Pendulisporaceae</taxon>
        <taxon>Pendulispora</taxon>
    </lineage>
</organism>
<dbReference type="Proteomes" id="UP001370348">
    <property type="component" value="Chromosome"/>
</dbReference>
<feature type="domain" description="Erythromycin biosynthesis protein CIII-like C-terminal" evidence="1">
    <location>
        <begin position="292"/>
        <end position="423"/>
    </location>
</feature>
<proteinExistence type="predicted"/>
<dbReference type="PANTHER" id="PTHR48050">
    <property type="entry name" value="STEROL 3-BETA-GLUCOSYLTRANSFERASE"/>
    <property type="match status" value="1"/>
</dbReference>
<protein>
    <recommendedName>
        <fullName evidence="1">Erythromycin biosynthesis protein CIII-like C-terminal domain-containing protein</fullName>
    </recommendedName>
</protein>
<dbReference type="InterPro" id="IPR010610">
    <property type="entry name" value="EryCIII-like_C"/>
</dbReference>
<sequence>MSRFRFLFIIADSWGPLGCTIPVARELASRGHEVKFAVFDFHGFINRSNDIIPALDAAQILRDEGLDVLEVSAPPLKLPGKVPTPKNFLLEYRAFQSLFRDYLIPYYEHWLKYAIPVFQKYDPSAVWVKDQVLAGAMASEKLGVPWATFSVHTGFVESDDSLPWTMGLSPPESGLERMRNKAMKWGMRKFRMSLDDVINEARVRAGLPAIEDALFATPVSPHLYLLFVAPEFEPPRASWPAHVRFVGPYCWDKPRDYAPPRSLERIPSDRPLVYATIGTLSNRMEIDFYTTIMEALGDQPYTVVVSVGAYKDDYVASRLPKPPDNFIVESFLPNSMMIPRADVLVHHGGAGTTMMGLARGVPAVAVPLNHEHLDFAQRLVERNCGIRIDKKKLSAENLRAAVGRIFKEPSYKQAAQKAKSELARYDAVRSCANELLGLAAGQYMAERRSIQATPAHLEVR</sequence>
<reference evidence="2 3" key="1">
    <citation type="submission" date="2021-12" db="EMBL/GenBank/DDBJ databases">
        <title>Discovery of the Pendulisporaceae a myxobacterial family with distinct sporulation behavior and unique specialized metabolism.</title>
        <authorList>
            <person name="Garcia R."/>
            <person name="Popoff A."/>
            <person name="Bader C.D."/>
            <person name="Loehr J."/>
            <person name="Walesch S."/>
            <person name="Walt C."/>
            <person name="Boldt J."/>
            <person name="Bunk B."/>
            <person name="Haeckl F.J.F.P.J."/>
            <person name="Gunesch A.P."/>
            <person name="Birkelbach J."/>
            <person name="Nuebel U."/>
            <person name="Pietschmann T."/>
            <person name="Bach T."/>
            <person name="Mueller R."/>
        </authorList>
    </citation>
    <scope>NUCLEOTIDE SEQUENCE [LARGE SCALE GENOMIC DNA]</scope>
    <source>
        <strain evidence="2 3">MSr11954</strain>
    </source>
</reference>
<dbReference type="RefSeq" id="WP_394829530.1">
    <property type="nucleotide sequence ID" value="NZ_CP089984.1"/>
</dbReference>
<keyword evidence="3" id="KW-1185">Reference proteome</keyword>
<dbReference type="InterPro" id="IPR002213">
    <property type="entry name" value="UDP_glucos_trans"/>
</dbReference>
<evidence type="ECO:0000313" key="2">
    <source>
        <dbReference type="EMBL" id="WXB19931.1"/>
    </source>
</evidence>
<name>A0ABZ2MBR7_9BACT</name>
<dbReference type="SUPFAM" id="SSF53756">
    <property type="entry name" value="UDP-Glycosyltransferase/glycogen phosphorylase"/>
    <property type="match status" value="1"/>
</dbReference>
<dbReference type="InterPro" id="IPR050426">
    <property type="entry name" value="Glycosyltransferase_28"/>
</dbReference>
<gene>
    <name evidence="2" type="ORF">LZC94_22245</name>
</gene>
<dbReference type="Gene3D" id="3.40.50.2000">
    <property type="entry name" value="Glycogen Phosphorylase B"/>
    <property type="match status" value="2"/>
</dbReference>